<dbReference type="Pfam" id="PF05147">
    <property type="entry name" value="LANC_like"/>
    <property type="match status" value="1"/>
</dbReference>
<dbReference type="Gene3D" id="1.50.10.20">
    <property type="match status" value="1"/>
</dbReference>
<dbReference type="EMBL" id="VFIA01000009">
    <property type="protein sequence ID" value="MBC3791310.1"/>
    <property type="molecule type" value="Genomic_DNA"/>
</dbReference>
<name>A0ABR6W438_9BACT</name>
<dbReference type="PRINTS" id="PR01955">
    <property type="entry name" value="LANCFRANKIA"/>
</dbReference>
<evidence type="ECO:0000313" key="2">
    <source>
        <dbReference type="Proteomes" id="UP000700732"/>
    </source>
</evidence>
<dbReference type="PRINTS" id="PR01950">
    <property type="entry name" value="LANCSUPER"/>
</dbReference>
<dbReference type="PANTHER" id="PTHR12736">
    <property type="entry name" value="LANC-LIKE PROTEIN"/>
    <property type="match status" value="1"/>
</dbReference>
<dbReference type="SUPFAM" id="SSF158745">
    <property type="entry name" value="LanC-like"/>
    <property type="match status" value="1"/>
</dbReference>
<protein>
    <submittedName>
        <fullName evidence="1">Lantibiotic modifying enzyme</fullName>
    </submittedName>
</protein>
<accession>A0ABR6W438</accession>
<sequence>METLTTPLPPTVAATANAFVDTAAQIGRLICRDAIWQGPRCNFLTSTNDPAFEYPKPYFKALEADFYAGSAGVAFFLAALYHATGDPFVRKTARGTFQNTLATARNILPTARLGFFSGWTGIAYAAIRGGHWLNDDALVDEGRRLLQAVTELDLEETGIDVIDGAAGAIPALVQLEREQSLPELRPCISRLADQLVSRAERSPEGYSWVTLPGSGYRNLTGMAHGVAGIVNALFEAFTLTGDSRCQEAAFQGLRYENAFFDQQQQNWPDFRVANPPHTQGEAPGPVCSCAWCHGAPGIALARLRGYELTQHPALRAEAETGLQTTAQQLTWEQQPNFSLCHGLAGNADTLLEAADILQIPDWRQQAEAVGQMGQARYEQTGLWANGLYNDYQIPDFMLGLSGTGYFYLRLANPAVYRSALLLR</sequence>
<comment type="caution">
    <text evidence="1">The sequence shown here is derived from an EMBL/GenBank/DDBJ whole genome shotgun (WGS) entry which is preliminary data.</text>
</comment>
<dbReference type="Proteomes" id="UP000700732">
    <property type="component" value="Unassembled WGS sequence"/>
</dbReference>
<reference evidence="1 2" key="1">
    <citation type="submission" date="2019-06" db="EMBL/GenBank/DDBJ databases">
        <title>Spirosoma utsteinense sp. nov. isolated from Antarctic ice-free soils.</title>
        <authorList>
            <person name="Tahon G."/>
        </authorList>
    </citation>
    <scope>NUCLEOTIDE SEQUENCE [LARGE SCALE GENOMIC DNA]</scope>
    <source>
        <strain evidence="1 2">LMG 31447</strain>
    </source>
</reference>
<gene>
    <name evidence="1" type="ORF">FH603_1811</name>
</gene>
<dbReference type="InterPro" id="IPR007822">
    <property type="entry name" value="LANC-like"/>
</dbReference>
<keyword evidence="2" id="KW-1185">Reference proteome</keyword>
<dbReference type="SMART" id="SM01260">
    <property type="entry name" value="LANC_like"/>
    <property type="match status" value="1"/>
</dbReference>
<organism evidence="1 2">
    <name type="scientific">Spirosoma utsteinense</name>
    <dbReference type="NCBI Taxonomy" id="2585773"/>
    <lineage>
        <taxon>Bacteria</taxon>
        <taxon>Pseudomonadati</taxon>
        <taxon>Bacteroidota</taxon>
        <taxon>Cytophagia</taxon>
        <taxon>Cytophagales</taxon>
        <taxon>Cytophagaceae</taxon>
        <taxon>Spirosoma</taxon>
    </lineage>
</organism>
<dbReference type="RefSeq" id="WP_186737106.1">
    <property type="nucleotide sequence ID" value="NZ_VFIA01000009.1"/>
</dbReference>
<evidence type="ECO:0000313" key="1">
    <source>
        <dbReference type="EMBL" id="MBC3791310.1"/>
    </source>
</evidence>
<proteinExistence type="predicted"/>
<dbReference type="PANTHER" id="PTHR12736:SF7">
    <property type="entry name" value="LANC-LIKE PROTEIN 3"/>
    <property type="match status" value="1"/>
</dbReference>